<dbReference type="EMBL" id="ASPP01000899">
    <property type="protein sequence ID" value="ETO36210.1"/>
    <property type="molecule type" value="Genomic_DNA"/>
</dbReference>
<evidence type="ECO:0000313" key="2">
    <source>
        <dbReference type="Proteomes" id="UP000023152"/>
    </source>
</evidence>
<dbReference type="AlphaFoldDB" id="X6PCF6"/>
<name>X6PCF6_RETFI</name>
<comment type="caution">
    <text evidence="1">The sequence shown here is derived from an EMBL/GenBank/DDBJ whole genome shotgun (WGS) entry which is preliminary data.</text>
</comment>
<dbReference type="Proteomes" id="UP000023152">
    <property type="component" value="Unassembled WGS sequence"/>
</dbReference>
<protein>
    <submittedName>
        <fullName evidence="1">Uncharacterized protein</fullName>
    </submittedName>
</protein>
<organism evidence="1 2">
    <name type="scientific">Reticulomyxa filosa</name>
    <dbReference type="NCBI Taxonomy" id="46433"/>
    <lineage>
        <taxon>Eukaryota</taxon>
        <taxon>Sar</taxon>
        <taxon>Rhizaria</taxon>
        <taxon>Retaria</taxon>
        <taxon>Foraminifera</taxon>
        <taxon>Monothalamids</taxon>
        <taxon>Reticulomyxidae</taxon>
        <taxon>Reticulomyxa</taxon>
    </lineage>
</organism>
<keyword evidence="2" id="KW-1185">Reference proteome</keyword>
<reference evidence="1 2" key="1">
    <citation type="journal article" date="2013" name="Curr. Biol.">
        <title>The Genome of the Foraminiferan Reticulomyxa filosa.</title>
        <authorList>
            <person name="Glockner G."/>
            <person name="Hulsmann N."/>
            <person name="Schleicher M."/>
            <person name="Noegel A.A."/>
            <person name="Eichinger L."/>
            <person name="Gallinger C."/>
            <person name="Pawlowski J."/>
            <person name="Sierra R."/>
            <person name="Euteneuer U."/>
            <person name="Pillet L."/>
            <person name="Moustafa A."/>
            <person name="Platzer M."/>
            <person name="Groth M."/>
            <person name="Szafranski K."/>
            <person name="Schliwa M."/>
        </authorList>
    </citation>
    <scope>NUCLEOTIDE SEQUENCE [LARGE SCALE GENOMIC DNA]</scope>
</reference>
<accession>X6PCF6</accession>
<evidence type="ECO:0000313" key="1">
    <source>
        <dbReference type="EMBL" id="ETO36210.1"/>
    </source>
</evidence>
<dbReference type="OrthoDB" id="412006at2759"/>
<gene>
    <name evidence="1" type="ORF">RFI_00852</name>
</gene>
<sequence length="121" mass="14206">MVEKDIRFKVAIFKPLELDESCIRSFDIHQRDITKEIIESLRHLSPYKAQGPDNIHNQMLKNGDNPMIDSLVFLFGWSFRVGYMPIEWKKANIMHIPKPDRDHSHRPIALLSSECLIEIIH</sequence>
<proteinExistence type="predicted"/>